<dbReference type="PANTHER" id="PTHR33418">
    <property type="entry name" value="HELICASE-ASSOCIATED"/>
    <property type="match status" value="1"/>
</dbReference>
<gene>
    <name evidence="2" type="ORF">ACHAW5_005553</name>
</gene>
<name>A0ABD3MYM4_9STRA</name>
<dbReference type="AlphaFoldDB" id="A0ABD3MYM4"/>
<evidence type="ECO:0000313" key="2">
    <source>
        <dbReference type="EMBL" id="KAL3768985.1"/>
    </source>
</evidence>
<dbReference type="InterPro" id="IPR005114">
    <property type="entry name" value="Helicase_assoc"/>
</dbReference>
<feature type="domain" description="Helicase-associated" evidence="1">
    <location>
        <begin position="49"/>
        <end position="113"/>
    </location>
</feature>
<dbReference type="Gene3D" id="6.10.140.530">
    <property type="match status" value="1"/>
</dbReference>
<organism evidence="2 3">
    <name type="scientific">Stephanodiscus triporus</name>
    <dbReference type="NCBI Taxonomy" id="2934178"/>
    <lineage>
        <taxon>Eukaryota</taxon>
        <taxon>Sar</taxon>
        <taxon>Stramenopiles</taxon>
        <taxon>Ochrophyta</taxon>
        <taxon>Bacillariophyta</taxon>
        <taxon>Coscinodiscophyceae</taxon>
        <taxon>Thalassiosirophycidae</taxon>
        <taxon>Stephanodiscales</taxon>
        <taxon>Stephanodiscaceae</taxon>
        <taxon>Stephanodiscus</taxon>
    </lineage>
</organism>
<accession>A0ABD3MYM4</accession>
<evidence type="ECO:0000259" key="1">
    <source>
        <dbReference type="Pfam" id="PF03457"/>
    </source>
</evidence>
<sequence>MEFHEKWRGVEVLDDKEKEEMDRLTRRSMGMNEKRIQLLEAEDFIWDAHDHVWESRFQELCTFVALNGHGVIQWQNPLASWASQQRWNYLMRQNGQHTKLTEDRIEKLNSVGFVWEIPMTRVRRTLR</sequence>
<dbReference type="EMBL" id="JALLAZ020001667">
    <property type="protein sequence ID" value="KAL3768985.1"/>
    <property type="molecule type" value="Genomic_DNA"/>
</dbReference>
<comment type="caution">
    <text evidence="2">The sequence shown here is derived from an EMBL/GenBank/DDBJ whole genome shotgun (WGS) entry which is preliminary data.</text>
</comment>
<keyword evidence="3" id="KW-1185">Reference proteome</keyword>
<protein>
    <recommendedName>
        <fullName evidence="1">Helicase-associated domain-containing protein</fullName>
    </recommendedName>
</protein>
<evidence type="ECO:0000313" key="3">
    <source>
        <dbReference type="Proteomes" id="UP001530315"/>
    </source>
</evidence>
<reference evidence="2 3" key="1">
    <citation type="submission" date="2024-10" db="EMBL/GenBank/DDBJ databases">
        <title>Updated reference genomes for cyclostephanoid diatoms.</title>
        <authorList>
            <person name="Roberts W.R."/>
            <person name="Alverson A.J."/>
        </authorList>
    </citation>
    <scope>NUCLEOTIDE SEQUENCE [LARGE SCALE GENOMIC DNA]</scope>
    <source>
        <strain evidence="2 3">AJA276-08</strain>
    </source>
</reference>
<dbReference type="Pfam" id="PF03457">
    <property type="entry name" value="HA"/>
    <property type="match status" value="1"/>
</dbReference>
<dbReference type="Proteomes" id="UP001530315">
    <property type="component" value="Unassembled WGS sequence"/>
</dbReference>
<proteinExistence type="predicted"/>
<dbReference type="PANTHER" id="PTHR33418:SF1">
    <property type="entry name" value="HELICASE-ASSOCIATED DOMAIN-CONTAINING PROTEIN"/>
    <property type="match status" value="1"/>
</dbReference>